<keyword evidence="1" id="KW-0732">Signal</keyword>
<organism evidence="2 3">
    <name type="scientific">Kribbella koreensis</name>
    <dbReference type="NCBI Taxonomy" id="57909"/>
    <lineage>
        <taxon>Bacteria</taxon>
        <taxon>Bacillati</taxon>
        <taxon>Actinomycetota</taxon>
        <taxon>Actinomycetes</taxon>
        <taxon>Propionibacteriales</taxon>
        <taxon>Kribbellaceae</taxon>
        <taxon>Kribbella</taxon>
    </lineage>
</organism>
<proteinExistence type="predicted"/>
<accession>A0ABN1Q0E5</accession>
<evidence type="ECO:0000256" key="1">
    <source>
        <dbReference type="SAM" id="SignalP"/>
    </source>
</evidence>
<protein>
    <submittedName>
        <fullName evidence="2">Uncharacterized protein</fullName>
    </submittedName>
</protein>
<keyword evidence="3" id="KW-1185">Reference proteome</keyword>
<sequence>MKFIRGMVSIAVTFGVIVAGSQVANASPDTEAVVGKALAARGAETAGPARPAVEVRDATKSVTVSSAGVSHTISAKDRRNSVVRQLPDGGQVITVLRSGDTARYELGLAPGWRLEQAGPGYQVTKPGTDVVGVLEAPWAVDATGRALKTWYEASAGNELVQRVDTAGAQYPITMDPKLTYGRGIYLNMLGAEIQLTLGALIAAGGAAAYVTCKGIAKLPGGVQKIVKVICDIAPAISLKGLFDTIKSLGQIQANSCYQHRIVPNTGNWKIVGQKNCR</sequence>
<name>A0ABN1Q0E5_9ACTN</name>
<feature type="chain" id="PRO_5046530999" evidence="1">
    <location>
        <begin position="27"/>
        <end position="277"/>
    </location>
</feature>
<dbReference type="Proteomes" id="UP001500542">
    <property type="component" value="Unassembled WGS sequence"/>
</dbReference>
<evidence type="ECO:0000313" key="3">
    <source>
        <dbReference type="Proteomes" id="UP001500542"/>
    </source>
</evidence>
<dbReference type="RefSeq" id="WP_343967649.1">
    <property type="nucleotide sequence ID" value="NZ_BAAAHK010000004.1"/>
</dbReference>
<dbReference type="EMBL" id="BAAAHK010000004">
    <property type="protein sequence ID" value="GAA0935372.1"/>
    <property type="molecule type" value="Genomic_DNA"/>
</dbReference>
<evidence type="ECO:0000313" key="2">
    <source>
        <dbReference type="EMBL" id="GAA0935372.1"/>
    </source>
</evidence>
<gene>
    <name evidence="2" type="ORF">GCM10009554_22170</name>
</gene>
<reference evidence="2 3" key="1">
    <citation type="journal article" date="2019" name="Int. J. Syst. Evol. Microbiol.">
        <title>The Global Catalogue of Microorganisms (GCM) 10K type strain sequencing project: providing services to taxonomists for standard genome sequencing and annotation.</title>
        <authorList>
            <consortium name="The Broad Institute Genomics Platform"/>
            <consortium name="The Broad Institute Genome Sequencing Center for Infectious Disease"/>
            <person name="Wu L."/>
            <person name="Ma J."/>
        </authorList>
    </citation>
    <scope>NUCLEOTIDE SEQUENCE [LARGE SCALE GENOMIC DNA]</scope>
    <source>
        <strain evidence="2 3">JCM 10977</strain>
    </source>
</reference>
<comment type="caution">
    <text evidence="2">The sequence shown here is derived from an EMBL/GenBank/DDBJ whole genome shotgun (WGS) entry which is preliminary data.</text>
</comment>
<feature type="signal peptide" evidence="1">
    <location>
        <begin position="1"/>
        <end position="26"/>
    </location>
</feature>